<feature type="transmembrane region" description="Helical" evidence="8">
    <location>
        <begin position="238"/>
        <end position="259"/>
    </location>
</feature>
<evidence type="ECO:0000259" key="9">
    <source>
        <dbReference type="PROSITE" id="PS50928"/>
    </source>
</evidence>
<dbReference type="PROSITE" id="PS50928">
    <property type="entry name" value="ABC_TM1"/>
    <property type="match status" value="1"/>
</dbReference>
<dbReference type="PANTHER" id="PTHR43848">
    <property type="entry name" value="PUTRESCINE TRANSPORT SYSTEM PERMEASE PROTEIN POTI"/>
    <property type="match status" value="1"/>
</dbReference>
<keyword evidence="3 8" id="KW-0813">Transport</keyword>
<dbReference type="Gene3D" id="1.10.3720.10">
    <property type="entry name" value="MetI-like"/>
    <property type="match status" value="1"/>
</dbReference>
<evidence type="ECO:0000256" key="8">
    <source>
        <dbReference type="RuleBase" id="RU363032"/>
    </source>
</evidence>
<keyword evidence="6 8" id="KW-1133">Transmembrane helix</keyword>
<dbReference type="AlphaFoldDB" id="A0A858STB3"/>
<name>A0A858STB3_9RHOB</name>
<keyword evidence="11" id="KW-1185">Reference proteome</keyword>
<sequence length="273" mass="30346">MSGESYIRRPNRPLQIYAVVFLILLYVPVMFLPLFSFNDSLYVRFPLEGFTLQWYGELFQRDAVWNALWNSVRVGVVVAVFSTTLGVFAAKAITRYRMPGKGPMVTFIMLPLVVPLIIFGVALLVLLSQLGIALSLYTVAIGHMIVCLPFSIAVLIPRFEGFDASIEEASADLGENAFWTFWRVTLPMVGPGVVASLMLTFTVSFDEFILAFFLSGTEPTLPMYIWGQLRFPQQFPSILALSSIIIFVSFVLVFAGQWINRGALSGSAKRSGA</sequence>
<dbReference type="PANTHER" id="PTHR43848:SF2">
    <property type="entry name" value="PUTRESCINE TRANSPORT SYSTEM PERMEASE PROTEIN POTI"/>
    <property type="match status" value="1"/>
</dbReference>
<dbReference type="Proteomes" id="UP000503308">
    <property type="component" value="Chromosome"/>
</dbReference>
<dbReference type="GO" id="GO:0055085">
    <property type="term" value="P:transmembrane transport"/>
    <property type="evidence" value="ECO:0007669"/>
    <property type="project" value="InterPro"/>
</dbReference>
<dbReference type="KEGG" id="rpon:G3256_12590"/>
<evidence type="ECO:0000256" key="3">
    <source>
        <dbReference type="ARBA" id="ARBA00022448"/>
    </source>
</evidence>
<dbReference type="SUPFAM" id="SSF161098">
    <property type="entry name" value="MetI-like"/>
    <property type="match status" value="1"/>
</dbReference>
<feature type="transmembrane region" description="Helical" evidence="8">
    <location>
        <begin position="74"/>
        <end position="93"/>
    </location>
</feature>
<feature type="transmembrane region" description="Helical" evidence="8">
    <location>
        <begin position="16"/>
        <end position="37"/>
    </location>
</feature>
<accession>A0A858STB3</accession>
<reference evidence="10 11" key="1">
    <citation type="submission" date="2020-02" db="EMBL/GenBank/DDBJ databases">
        <title>Genome sequence of Roseobacter ponti.</title>
        <authorList>
            <person name="Hollensteiner J."/>
            <person name="Schneider D."/>
            <person name="Poehlein A."/>
            <person name="Daniel R."/>
        </authorList>
    </citation>
    <scope>NUCLEOTIDE SEQUENCE [LARGE SCALE GENOMIC DNA]</scope>
    <source>
        <strain evidence="10 11">DSM 106830</strain>
    </source>
</reference>
<evidence type="ECO:0000256" key="5">
    <source>
        <dbReference type="ARBA" id="ARBA00022692"/>
    </source>
</evidence>
<protein>
    <submittedName>
        <fullName evidence="10">ABC transporter permease</fullName>
    </submittedName>
</protein>
<dbReference type="RefSeq" id="WP_169641162.1">
    <property type="nucleotide sequence ID" value="NZ_CP048788.1"/>
</dbReference>
<evidence type="ECO:0000313" key="11">
    <source>
        <dbReference type="Proteomes" id="UP000503308"/>
    </source>
</evidence>
<evidence type="ECO:0000256" key="2">
    <source>
        <dbReference type="ARBA" id="ARBA00007069"/>
    </source>
</evidence>
<dbReference type="InterPro" id="IPR035906">
    <property type="entry name" value="MetI-like_sf"/>
</dbReference>
<gene>
    <name evidence="10" type="ORF">G3256_12590</name>
</gene>
<evidence type="ECO:0000256" key="7">
    <source>
        <dbReference type="ARBA" id="ARBA00023136"/>
    </source>
</evidence>
<keyword evidence="4" id="KW-1003">Cell membrane</keyword>
<feature type="transmembrane region" description="Helical" evidence="8">
    <location>
        <begin position="208"/>
        <end position="226"/>
    </location>
</feature>
<dbReference type="InterPro" id="IPR000515">
    <property type="entry name" value="MetI-like"/>
</dbReference>
<evidence type="ECO:0000256" key="1">
    <source>
        <dbReference type="ARBA" id="ARBA00004651"/>
    </source>
</evidence>
<keyword evidence="7 8" id="KW-0472">Membrane</keyword>
<dbReference type="GO" id="GO:0005886">
    <property type="term" value="C:plasma membrane"/>
    <property type="evidence" value="ECO:0007669"/>
    <property type="project" value="UniProtKB-SubCell"/>
</dbReference>
<feature type="domain" description="ABC transmembrane type-1" evidence="9">
    <location>
        <begin position="68"/>
        <end position="256"/>
    </location>
</feature>
<dbReference type="EMBL" id="CP048788">
    <property type="protein sequence ID" value="QJF51944.1"/>
    <property type="molecule type" value="Genomic_DNA"/>
</dbReference>
<keyword evidence="5 8" id="KW-0812">Transmembrane</keyword>
<comment type="similarity">
    <text evidence="2">Belongs to the binding-protein-dependent transport system permease family. CysTW subfamily.</text>
</comment>
<feature type="transmembrane region" description="Helical" evidence="8">
    <location>
        <begin position="134"/>
        <end position="156"/>
    </location>
</feature>
<evidence type="ECO:0000313" key="10">
    <source>
        <dbReference type="EMBL" id="QJF51944.1"/>
    </source>
</evidence>
<dbReference type="CDD" id="cd06261">
    <property type="entry name" value="TM_PBP2"/>
    <property type="match status" value="1"/>
</dbReference>
<evidence type="ECO:0000256" key="4">
    <source>
        <dbReference type="ARBA" id="ARBA00022475"/>
    </source>
</evidence>
<evidence type="ECO:0000256" key="6">
    <source>
        <dbReference type="ARBA" id="ARBA00022989"/>
    </source>
</evidence>
<comment type="subcellular location">
    <subcellularLocation>
        <location evidence="1 8">Cell membrane</location>
        <topology evidence="1 8">Multi-pass membrane protein</topology>
    </subcellularLocation>
</comment>
<dbReference type="InterPro" id="IPR051789">
    <property type="entry name" value="Bact_Polyamine_Transport"/>
</dbReference>
<dbReference type="Pfam" id="PF00528">
    <property type="entry name" value="BPD_transp_1"/>
    <property type="match status" value="1"/>
</dbReference>
<feature type="transmembrane region" description="Helical" evidence="8">
    <location>
        <begin position="177"/>
        <end position="202"/>
    </location>
</feature>
<organism evidence="10 11">
    <name type="scientific">Roseobacter ponti</name>
    <dbReference type="NCBI Taxonomy" id="1891787"/>
    <lineage>
        <taxon>Bacteria</taxon>
        <taxon>Pseudomonadati</taxon>
        <taxon>Pseudomonadota</taxon>
        <taxon>Alphaproteobacteria</taxon>
        <taxon>Rhodobacterales</taxon>
        <taxon>Roseobacteraceae</taxon>
        <taxon>Roseobacter</taxon>
    </lineage>
</organism>
<feature type="transmembrane region" description="Helical" evidence="8">
    <location>
        <begin position="105"/>
        <end position="128"/>
    </location>
</feature>
<proteinExistence type="inferred from homology"/>